<protein>
    <submittedName>
        <fullName evidence="2">Putative secreted protein</fullName>
    </submittedName>
</protein>
<sequence>MTTTNWEPVMADSVVVLAMMGLVVSVQVGVLAERMVTVSVRWHRPIDRIYCQRRVRMNARPSLADGSVPTRTLVRWVHTTIRRQVPTVPTCI</sequence>
<feature type="transmembrane region" description="Helical" evidence="1">
    <location>
        <begin position="14"/>
        <end position="32"/>
    </location>
</feature>
<organism evidence="2">
    <name type="scientific">Anopheles darlingi</name>
    <name type="common">Mosquito</name>
    <dbReference type="NCBI Taxonomy" id="43151"/>
    <lineage>
        <taxon>Eukaryota</taxon>
        <taxon>Metazoa</taxon>
        <taxon>Ecdysozoa</taxon>
        <taxon>Arthropoda</taxon>
        <taxon>Hexapoda</taxon>
        <taxon>Insecta</taxon>
        <taxon>Pterygota</taxon>
        <taxon>Neoptera</taxon>
        <taxon>Endopterygota</taxon>
        <taxon>Diptera</taxon>
        <taxon>Nematocera</taxon>
        <taxon>Culicoidea</taxon>
        <taxon>Culicidae</taxon>
        <taxon>Anophelinae</taxon>
        <taxon>Anopheles</taxon>
    </lineage>
</organism>
<evidence type="ECO:0000313" key="2">
    <source>
        <dbReference type="EMBL" id="MBW76326.1"/>
    </source>
</evidence>
<keyword evidence="1" id="KW-1133">Transmembrane helix</keyword>
<name>A0A2M4DFP3_ANODA</name>
<keyword evidence="1" id="KW-0472">Membrane</keyword>
<dbReference type="EMBL" id="GGFL01012148">
    <property type="protein sequence ID" value="MBW76326.1"/>
    <property type="molecule type" value="Transcribed_RNA"/>
</dbReference>
<keyword evidence="1" id="KW-0812">Transmembrane</keyword>
<accession>A0A2M4DFP3</accession>
<reference evidence="2" key="1">
    <citation type="submission" date="2018-01" db="EMBL/GenBank/DDBJ databases">
        <title>An insight into the sialome of Amazonian anophelines.</title>
        <authorList>
            <person name="Ribeiro J.M."/>
            <person name="Scarpassa V."/>
            <person name="Calvo E."/>
        </authorList>
    </citation>
    <scope>NUCLEOTIDE SEQUENCE</scope>
</reference>
<evidence type="ECO:0000256" key="1">
    <source>
        <dbReference type="SAM" id="Phobius"/>
    </source>
</evidence>
<proteinExistence type="predicted"/>
<dbReference type="AlphaFoldDB" id="A0A2M4DFP3"/>